<dbReference type="EMBL" id="UINC01146690">
    <property type="protein sequence ID" value="SVD37566.1"/>
    <property type="molecule type" value="Genomic_DNA"/>
</dbReference>
<dbReference type="InterPro" id="IPR007507">
    <property type="entry name" value="Glycos_transf_N"/>
</dbReference>
<feature type="domain" description="3-deoxy-D-manno-octulosonic-acid transferase N-terminal" evidence="2">
    <location>
        <begin position="33"/>
        <end position="208"/>
    </location>
</feature>
<dbReference type="PANTHER" id="PTHR42755:SF1">
    <property type="entry name" value="3-DEOXY-D-MANNO-OCTULOSONIC ACID TRANSFERASE, MITOCHONDRIAL-RELATED"/>
    <property type="match status" value="1"/>
</dbReference>
<evidence type="ECO:0000259" key="2">
    <source>
        <dbReference type="Pfam" id="PF04413"/>
    </source>
</evidence>
<proteinExistence type="predicted"/>
<sequence length="211" mass="23591">MLNLYRAATIAAGPIAGVALRRRASRGKEDMSRLGERFGRASASRPPGALVWIHAASVGEALSVLPLVERMLNALPKGHVLLTTGTLSSARLMKGRLPERAFHQFVPIDRPDAVCRFLDHWLPQLAIWVESELWPNLLRDTHRRQIPTVLVQGRMSAKSYRYWRWARRLIAPLLAGFDQVLVQTQADANRFRDLGAVQPMVTGTLKYAAPV</sequence>
<name>A0A382UTI2_9ZZZZ</name>
<organism evidence="3">
    <name type="scientific">marine metagenome</name>
    <dbReference type="NCBI Taxonomy" id="408172"/>
    <lineage>
        <taxon>unclassified sequences</taxon>
        <taxon>metagenomes</taxon>
        <taxon>ecological metagenomes</taxon>
    </lineage>
</organism>
<dbReference type="PANTHER" id="PTHR42755">
    <property type="entry name" value="3-DEOXY-MANNO-OCTULOSONATE CYTIDYLYLTRANSFERASE"/>
    <property type="match status" value="1"/>
</dbReference>
<reference evidence="3" key="1">
    <citation type="submission" date="2018-05" db="EMBL/GenBank/DDBJ databases">
        <authorList>
            <person name="Lanie J.A."/>
            <person name="Ng W.-L."/>
            <person name="Kazmierczak K.M."/>
            <person name="Andrzejewski T.M."/>
            <person name="Davidsen T.M."/>
            <person name="Wayne K.J."/>
            <person name="Tettelin H."/>
            <person name="Glass J.I."/>
            <person name="Rusch D."/>
            <person name="Podicherti R."/>
            <person name="Tsui H.-C.T."/>
            <person name="Winkler M.E."/>
        </authorList>
    </citation>
    <scope>NUCLEOTIDE SEQUENCE</scope>
</reference>
<dbReference type="GO" id="GO:0009245">
    <property type="term" value="P:lipid A biosynthetic process"/>
    <property type="evidence" value="ECO:0007669"/>
    <property type="project" value="TreeGrafter"/>
</dbReference>
<dbReference type="InterPro" id="IPR038107">
    <property type="entry name" value="Glycos_transf_N_sf"/>
</dbReference>
<accession>A0A382UTI2</accession>
<feature type="non-terminal residue" evidence="3">
    <location>
        <position position="211"/>
    </location>
</feature>
<dbReference type="InterPro" id="IPR039901">
    <property type="entry name" value="Kdotransferase"/>
</dbReference>
<keyword evidence="1" id="KW-0808">Transferase</keyword>
<gene>
    <name evidence="3" type="ORF">METZ01_LOCUS390420</name>
</gene>
<dbReference type="GO" id="GO:0016740">
    <property type="term" value="F:transferase activity"/>
    <property type="evidence" value="ECO:0007669"/>
    <property type="project" value="UniProtKB-KW"/>
</dbReference>
<evidence type="ECO:0000313" key="3">
    <source>
        <dbReference type="EMBL" id="SVD37566.1"/>
    </source>
</evidence>
<dbReference type="AlphaFoldDB" id="A0A382UTI2"/>
<evidence type="ECO:0000256" key="1">
    <source>
        <dbReference type="ARBA" id="ARBA00022679"/>
    </source>
</evidence>
<dbReference type="Pfam" id="PF04413">
    <property type="entry name" value="Glycos_transf_N"/>
    <property type="match status" value="1"/>
</dbReference>
<dbReference type="Gene3D" id="3.40.50.11720">
    <property type="entry name" value="3-Deoxy-D-manno-octulosonic-acid transferase, N-terminal domain"/>
    <property type="match status" value="1"/>
</dbReference>
<protein>
    <recommendedName>
        <fullName evidence="2">3-deoxy-D-manno-octulosonic-acid transferase N-terminal domain-containing protein</fullName>
    </recommendedName>
</protein>
<dbReference type="GO" id="GO:0005886">
    <property type="term" value="C:plasma membrane"/>
    <property type="evidence" value="ECO:0007669"/>
    <property type="project" value="TreeGrafter"/>
</dbReference>